<dbReference type="Gene3D" id="4.10.60.10">
    <property type="entry name" value="Zinc finger, CCHC-type"/>
    <property type="match status" value="1"/>
</dbReference>
<dbReference type="AlphaFoldDB" id="A0A6D2I5D1"/>
<name>A0A6D2I5D1_9BRAS</name>
<dbReference type="Proteomes" id="UP000467841">
    <property type="component" value="Unassembled WGS sequence"/>
</dbReference>
<dbReference type="EMBL" id="CACVBM020000943">
    <property type="protein sequence ID" value="CAA7024862.1"/>
    <property type="molecule type" value="Genomic_DNA"/>
</dbReference>
<dbReference type="GO" id="GO:0008270">
    <property type="term" value="F:zinc ion binding"/>
    <property type="evidence" value="ECO:0007669"/>
    <property type="project" value="InterPro"/>
</dbReference>
<comment type="caution">
    <text evidence="1">The sequence shown here is derived from an EMBL/GenBank/DDBJ whole genome shotgun (WGS) entry which is preliminary data.</text>
</comment>
<keyword evidence="2" id="KW-1185">Reference proteome</keyword>
<sequence>MKLTAALIVRVVFANGDILPFVRMFRFAIVHAPGRCYNWGLHGHCPRDLPAGDRKNKCKRFGEWGHMESNCDNSPKKLRFVLFDGVESNVM</sequence>
<gene>
    <name evidence="1" type="ORF">MERR_LOCUS12097</name>
</gene>
<accession>A0A6D2I5D1</accession>
<evidence type="ECO:0000313" key="1">
    <source>
        <dbReference type="EMBL" id="CAA7024862.1"/>
    </source>
</evidence>
<dbReference type="SUPFAM" id="SSF57756">
    <property type="entry name" value="Retrovirus zinc finger-like domains"/>
    <property type="match status" value="1"/>
</dbReference>
<proteinExistence type="predicted"/>
<organism evidence="1 2">
    <name type="scientific">Microthlaspi erraticum</name>
    <dbReference type="NCBI Taxonomy" id="1685480"/>
    <lineage>
        <taxon>Eukaryota</taxon>
        <taxon>Viridiplantae</taxon>
        <taxon>Streptophyta</taxon>
        <taxon>Embryophyta</taxon>
        <taxon>Tracheophyta</taxon>
        <taxon>Spermatophyta</taxon>
        <taxon>Magnoliopsida</taxon>
        <taxon>eudicotyledons</taxon>
        <taxon>Gunneridae</taxon>
        <taxon>Pentapetalae</taxon>
        <taxon>rosids</taxon>
        <taxon>malvids</taxon>
        <taxon>Brassicales</taxon>
        <taxon>Brassicaceae</taxon>
        <taxon>Coluteocarpeae</taxon>
        <taxon>Microthlaspi</taxon>
    </lineage>
</organism>
<dbReference type="InterPro" id="IPR036875">
    <property type="entry name" value="Znf_CCHC_sf"/>
</dbReference>
<dbReference type="GO" id="GO:0003676">
    <property type="term" value="F:nucleic acid binding"/>
    <property type="evidence" value="ECO:0007669"/>
    <property type="project" value="InterPro"/>
</dbReference>
<evidence type="ECO:0000313" key="2">
    <source>
        <dbReference type="Proteomes" id="UP000467841"/>
    </source>
</evidence>
<protein>
    <submittedName>
        <fullName evidence="1">Uncharacterized protein</fullName>
    </submittedName>
</protein>
<reference evidence="1" key="1">
    <citation type="submission" date="2020-01" db="EMBL/GenBank/DDBJ databases">
        <authorList>
            <person name="Mishra B."/>
        </authorList>
    </citation>
    <scope>NUCLEOTIDE SEQUENCE [LARGE SCALE GENOMIC DNA]</scope>
</reference>